<reference evidence="3" key="1">
    <citation type="submission" date="2023-01" db="EMBL/GenBank/DDBJ databases">
        <title>Vibrio sp. CB1-14 genome sequencing.</title>
        <authorList>
            <person name="Otstavnykh N."/>
            <person name="Isaeva M."/>
            <person name="Meleshko D."/>
        </authorList>
    </citation>
    <scope>NUCLEOTIDE SEQUENCE</scope>
    <source>
        <strain evidence="3">CB1-14</strain>
        <plasmid evidence="3">p1</plasmid>
    </source>
</reference>
<dbReference type="GO" id="GO:0004519">
    <property type="term" value="F:endonuclease activity"/>
    <property type="evidence" value="ECO:0007669"/>
    <property type="project" value="UniProtKB-KW"/>
</dbReference>
<gene>
    <name evidence="3" type="ORF">PG915_24745</name>
</gene>
<evidence type="ECO:0000256" key="1">
    <source>
        <dbReference type="SAM" id="SignalP"/>
    </source>
</evidence>
<evidence type="ECO:0000259" key="2">
    <source>
        <dbReference type="Pfam" id="PF03372"/>
    </source>
</evidence>
<proteinExistence type="predicted"/>
<dbReference type="Pfam" id="PF03372">
    <property type="entry name" value="Exo_endo_phos"/>
    <property type="match status" value="1"/>
</dbReference>
<dbReference type="RefSeq" id="WP_353500274.1">
    <property type="nucleotide sequence ID" value="NZ_CP115922.1"/>
</dbReference>
<dbReference type="InterPro" id="IPR005135">
    <property type="entry name" value="Endo/exonuclease/phosphatase"/>
</dbReference>
<dbReference type="InterPro" id="IPR036691">
    <property type="entry name" value="Endo/exonu/phosph_ase_sf"/>
</dbReference>
<feature type="signal peptide" evidence="1">
    <location>
        <begin position="1"/>
        <end position="19"/>
    </location>
</feature>
<dbReference type="KEGG" id="vck:PG915_24745"/>
<feature type="domain" description="Endonuclease/exonuclease/phosphatase" evidence="2">
    <location>
        <begin position="25"/>
        <end position="225"/>
    </location>
</feature>
<evidence type="ECO:0000313" key="3">
    <source>
        <dbReference type="EMBL" id="XCD19148.1"/>
    </source>
</evidence>
<keyword evidence="3" id="KW-0614">Plasmid</keyword>
<dbReference type="Gene3D" id="3.60.10.10">
    <property type="entry name" value="Endonuclease/exonuclease/phosphatase"/>
    <property type="match status" value="1"/>
</dbReference>
<protein>
    <submittedName>
        <fullName evidence="3">Endonuclease/exonuclease/phosphatase family protein</fullName>
    </submittedName>
</protein>
<feature type="chain" id="PRO_5043482013" evidence="1">
    <location>
        <begin position="20"/>
        <end position="261"/>
    </location>
</feature>
<dbReference type="SUPFAM" id="SSF56219">
    <property type="entry name" value="DNase I-like"/>
    <property type="match status" value="1"/>
</dbReference>
<name>A0AAU8BR78_9VIBR</name>
<accession>A0AAU8BR78</accession>
<keyword evidence="3" id="KW-0378">Hydrolase</keyword>
<organism evidence="3">
    <name type="scientific">Vibrio chaetopteri</name>
    <dbReference type="NCBI Taxonomy" id="3016528"/>
    <lineage>
        <taxon>Bacteria</taxon>
        <taxon>Pseudomonadati</taxon>
        <taxon>Pseudomonadota</taxon>
        <taxon>Gammaproteobacteria</taxon>
        <taxon>Vibrionales</taxon>
        <taxon>Vibrionaceae</taxon>
        <taxon>Vibrio</taxon>
    </lineage>
</organism>
<keyword evidence="1" id="KW-0732">Signal</keyword>
<keyword evidence="3" id="KW-0255">Endonuclease</keyword>
<sequence length="261" mass="29368">MKKWSLGLTLTAISTLSIAQSIDVMSYNVEGGYLSDAKVTTVASYLKAAPKADIYGFSELTQSWSPQLKSQMGEQYRYLNSDQATDTTDALALFFDSSKFKAVETGELVFNEHKHERPALYARLKDKRENIEFIVMVNHLMRGDASIRQRQSKKLQAWVSGQTLPVVALGDYNFDYDVPTGKTNQAYREFVAGGYWQWVKPTTLVKTGCHKNYNSILDFVFVANGAKGTSEILFAEPEYCNDDDKRPDHRPVFASVKIPTS</sequence>
<dbReference type="EMBL" id="CP115922">
    <property type="protein sequence ID" value="XCD19148.1"/>
    <property type="molecule type" value="Genomic_DNA"/>
</dbReference>
<geneLocation type="plasmid" evidence="3">
    <name>p1</name>
</geneLocation>
<dbReference type="AlphaFoldDB" id="A0AAU8BR78"/>
<keyword evidence="3" id="KW-0540">Nuclease</keyword>